<dbReference type="SUPFAM" id="SSF56935">
    <property type="entry name" value="Porins"/>
    <property type="match status" value="1"/>
</dbReference>
<evidence type="ECO:0000256" key="3">
    <source>
        <dbReference type="ARBA" id="ARBA00022452"/>
    </source>
</evidence>
<comment type="subcellular location">
    <subcellularLocation>
        <location evidence="1 7">Cell outer membrane</location>
        <topology evidence="1 7">Multi-pass membrane protein</topology>
    </subcellularLocation>
</comment>
<evidence type="ECO:0000256" key="2">
    <source>
        <dbReference type="ARBA" id="ARBA00022448"/>
    </source>
</evidence>
<dbReference type="InterPro" id="IPR023996">
    <property type="entry name" value="TonB-dep_OMP_SusC/RagA"/>
</dbReference>
<dbReference type="NCBIfam" id="TIGR04056">
    <property type="entry name" value="OMP_RagA_SusC"/>
    <property type="match status" value="1"/>
</dbReference>
<organism evidence="10 11">
    <name type="scientific">Albibacterium profundi</name>
    <dbReference type="NCBI Taxonomy" id="3134906"/>
    <lineage>
        <taxon>Bacteria</taxon>
        <taxon>Pseudomonadati</taxon>
        <taxon>Bacteroidota</taxon>
        <taxon>Sphingobacteriia</taxon>
        <taxon>Sphingobacteriales</taxon>
        <taxon>Sphingobacteriaceae</taxon>
        <taxon>Albibacterium</taxon>
    </lineage>
</organism>
<accession>A0ABV5CFE4</accession>
<keyword evidence="2 7" id="KW-0813">Transport</keyword>
<evidence type="ECO:0000256" key="5">
    <source>
        <dbReference type="ARBA" id="ARBA00023136"/>
    </source>
</evidence>
<keyword evidence="8" id="KW-0732">Signal</keyword>
<dbReference type="PROSITE" id="PS52016">
    <property type="entry name" value="TONB_DEPENDENT_REC_3"/>
    <property type="match status" value="1"/>
</dbReference>
<name>A0ABV5CFE4_9SPHI</name>
<evidence type="ECO:0000256" key="1">
    <source>
        <dbReference type="ARBA" id="ARBA00004571"/>
    </source>
</evidence>
<keyword evidence="4 7" id="KW-0812">Transmembrane</keyword>
<protein>
    <submittedName>
        <fullName evidence="10">TonB-dependent receptor</fullName>
    </submittedName>
</protein>
<dbReference type="InterPro" id="IPR008969">
    <property type="entry name" value="CarboxyPept-like_regulatory"/>
</dbReference>
<dbReference type="Proteomes" id="UP001580928">
    <property type="component" value="Unassembled WGS sequence"/>
</dbReference>
<dbReference type="Pfam" id="PF07715">
    <property type="entry name" value="Plug"/>
    <property type="match status" value="1"/>
</dbReference>
<evidence type="ECO:0000259" key="9">
    <source>
        <dbReference type="Pfam" id="PF07715"/>
    </source>
</evidence>
<feature type="signal peptide" evidence="8">
    <location>
        <begin position="1"/>
        <end position="20"/>
    </location>
</feature>
<dbReference type="InterPro" id="IPR037066">
    <property type="entry name" value="Plug_dom_sf"/>
</dbReference>
<keyword evidence="10" id="KW-0675">Receptor</keyword>
<sequence>MMQRLLLFTLSFFIPIAVFAQSQVTGTVTAANGDPLIASVQIKGTTQGLSTDAEGRFVLTDVPDNAVLVISSVGYHSQEISVNGRNVVNVVLEISDQALDDVIIVAYGTSTRGTFTGSASTVDQEDIKDAPYTSFESALIGKVPGMQVTNSSGQAGSVSSIRVRGIGSMNASNEPLYVIDGVPMVSGSSGQLGSYIYTTNNIMNSINPADIESITVLKDAAASSLYGSRAANGVILINTKKGKLGTPTINFRSSVGFTPSWATDNYEPAGVQEQVNMLYMVFHDYNTSNGESDADANSDALRRLNGKFNKHGYYFETAGTGLYDNVNILGMTDGIVNREGRYYDWDDALFRTGMYQTNDLSVSGGTDKTKYYSSLSYSKNESRIKVNAFDRITGRVNLSQKIGDYVEFSSNINIARTEQEGFNDTRNTSSNYFMQTRNLLWPLYWPTDYMTGDPWMARYGSYAQNNVFYDDEWENTSKTFRVSAIETLNIQLLPELNFKTVFSYDESEVKDHIYYSAVHYNGSNTNGSVSELSTNIKKIVSSNTLTYDKQFGLHGLNLLVGFEAEKNQTDFSRASGTDLPSSALHTVATAGETTASAYFWGGNMLSVLSRAEYNYDQKYLASASFRRDGSSRLGPDTRWGNFWSVAGSWRLSREAFLQDVDYLSDLRLRASYGVNGTLPSSNYGWRSMTSYTSKYMEQAGGGISTIADANLTWETNYTFNLGLEFGLLDQRIYGTIEYFNRDSRDLLQNVPISRVTGFGSTLKNVGEMNNRGIELELGGDIIRNEDFRWSASVNGSFIKSKITKLYSPEGEGAQDIVWWDPTGSDSRAQYIYREGEPVLSFYGYEWAGVDPENGRNVWYVNDPSNPGGDFMFNGRGASYDYGNAQDVILGSALPDVYGGLNTDLVYKNFALSINFNYKVGGYIYDGANRDVADDGYYWERIRSQNYYDNMWTESNPNGSLPKIDGNDLTDAIQYSSRQMFDASYLRLKNLSLAYNLPSRLINRIGVSNVRVYANGTNLLTFSKYKIADPEVNQYGTRGWETPFGKTYTFGVEFSF</sequence>
<evidence type="ECO:0000256" key="6">
    <source>
        <dbReference type="ARBA" id="ARBA00023237"/>
    </source>
</evidence>
<dbReference type="Gene3D" id="2.170.130.10">
    <property type="entry name" value="TonB-dependent receptor, plug domain"/>
    <property type="match status" value="1"/>
</dbReference>
<dbReference type="NCBIfam" id="TIGR04057">
    <property type="entry name" value="SusC_RagA_signa"/>
    <property type="match status" value="1"/>
</dbReference>
<dbReference type="RefSeq" id="WP_375557703.1">
    <property type="nucleotide sequence ID" value="NZ_JBBVGT010000002.1"/>
</dbReference>
<proteinExistence type="inferred from homology"/>
<dbReference type="EMBL" id="JBBVGT010000002">
    <property type="protein sequence ID" value="MFB5946174.1"/>
    <property type="molecule type" value="Genomic_DNA"/>
</dbReference>
<comment type="caution">
    <text evidence="10">The sequence shown here is derived from an EMBL/GenBank/DDBJ whole genome shotgun (WGS) entry which is preliminary data.</text>
</comment>
<evidence type="ECO:0000313" key="10">
    <source>
        <dbReference type="EMBL" id="MFB5946174.1"/>
    </source>
</evidence>
<keyword evidence="5 7" id="KW-0472">Membrane</keyword>
<evidence type="ECO:0000256" key="4">
    <source>
        <dbReference type="ARBA" id="ARBA00022692"/>
    </source>
</evidence>
<evidence type="ECO:0000256" key="7">
    <source>
        <dbReference type="PROSITE-ProRule" id="PRU01360"/>
    </source>
</evidence>
<dbReference type="InterPro" id="IPR012910">
    <property type="entry name" value="Plug_dom"/>
</dbReference>
<gene>
    <name evidence="10" type="ORF">WKR92_10050</name>
</gene>
<dbReference type="Gene3D" id="2.40.170.20">
    <property type="entry name" value="TonB-dependent receptor, beta-barrel domain"/>
    <property type="match status" value="1"/>
</dbReference>
<dbReference type="Gene3D" id="2.60.40.1120">
    <property type="entry name" value="Carboxypeptidase-like, regulatory domain"/>
    <property type="match status" value="1"/>
</dbReference>
<evidence type="ECO:0000313" key="11">
    <source>
        <dbReference type="Proteomes" id="UP001580928"/>
    </source>
</evidence>
<dbReference type="InterPro" id="IPR023997">
    <property type="entry name" value="TonB-dep_OMP_SusC/RagA_CS"/>
</dbReference>
<dbReference type="InterPro" id="IPR039426">
    <property type="entry name" value="TonB-dep_rcpt-like"/>
</dbReference>
<evidence type="ECO:0000256" key="8">
    <source>
        <dbReference type="SAM" id="SignalP"/>
    </source>
</evidence>
<feature type="domain" description="TonB-dependent receptor plug" evidence="9">
    <location>
        <begin position="116"/>
        <end position="234"/>
    </location>
</feature>
<keyword evidence="6 7" id="KW-0998">Cell outer membrane</keyword>
<keyword evidence="11" id="KW-1185">Reference proteome</keyword>
<dbReference type="InterPro" id="IPR036942">
    <property type="entry name" value="Beta-barrel_TonB_sf"/>
</dbReference>
<reference evidence="10 11" key="1">
    <citation type="submission" date="2024-04" db="EMBL/GenBank/DDBJ databases">
        <title>Albibacterium profundi sp. nov., isolated from sediment of the Challenger Deep of Mariana Trench.</title>
        <authorList>
            <person name="Wang Y."/>
        </authorList>
    </citation>
    <scope>NUCLEOTIDE SEQUENCE [LARGE SCALE GENOMIC DNA]</scope>
    <source>
        <strain evidence="10 11">RHL897</strain>
    </source>
</reference>
<comment type="similarity">
    <text evidence="7">Belongs to the TonB-dependent receptor family.</text>
</comment>
<keyword evidence="3 7" id="KW-1134">Transmembrane beta strand</keyword>
<dbReference type="Pfam" id="PF13715">
    <property type="entry name" value="CarbopepD_reg_2"/>
    <property type="match status" value="1"/>
</dbReference>
<dbReference type="SUPFAM" id="SSF49464">
    <property type="entry name" value="Carboxypeptidase regulatory domain-like"/>
    <property type="match status" value="1"/>
</dbReference>
<feature type="chain" id="PRO_5046633281" evidence="8">
    <location>
        <begin position="21"/>
        <end position="1055"/>
    </location>
</feature>